<dbReference type="PIRSF" id="PIRSF002465">
    <property type="entry name" value="Phsphlp_syn_PlsX"/>
    <property type="match status" value="1"/>
</dbReference>
<keyword evidence="11" id="KW-0012">Acyltransferase</keyword>
<dbReference type="Pfam" id="PF02504">
    <property type="entry name" value="FA_synthesis"/>
    <property type="match status" value="1"/>
</dbReference>
<keyword evidence="3 10" id="KW-0444">Lipid biosynthesis</keyword>
<evidence type="ECO:0000256" key="9">
    <source>
        <dbReference type="ARBA" id="ARBA00046608"/>
    </source>
</evidence>
<gene>
    <name evidence="10 11" type="primary">plsX</name>
    <name evidence="11" type="ORF">GXN76_09305</name>
</gene>
<evidence type="ECO:0000256" key="2">
    <source>
        <dbReference type="ARBA" id="ARBA00022490"/>
    </source>
</evidence>
<dbReference type="GO" id="GO:0005737">
    <property type="term" value="C:cytoplasm"/>
    <property type="evidence" value="ECO:0007669"/>
    <property type="project" value="UniProtKB-SubCell"/>
</dbReference>
<comment type="subunit">
    <text evidence="9 10">Homodimer. Probably interacts with PlsY.</text>
</comment>
<dbReference type="GO" id="GO:0006633">
    <property type="term" value="P:fatty acid biosynthetic process"/>
    <property type="evidence" value="ECO:0007669"/>
    <property type="project" value="UniProtKB-UniRule"/>
</dbReference>
<accession>A0A7D4BHK6</accession>
<dbReference type="UniPathway" id="UPA00085"/>
<keyword evidence="5 10" id="KW-0443">Lipid metabolism</keyword>
<dbReference type="SUPFAM" id="SSF53659">
    <property type="entry name" value="Isocitrate/Isopropylmalate dehydrogenase-like"/>
    <property type="match status" value="1"/>
</dbReference>
<dbReference type="KEGG" id="kpul:GXN76_09305"/>
<comment type="catalytic activity">
    <reaction evidence="1 10">
        <text>a fatty acyl-[ACP] + phosphate = an acyl phosphate + holo-[ACP]</text>
        <dbReference type="Rhea" id="RHEA:42292"/>
        <dbReference type="Rhea" id="RHEA-COMP:9685"/>
        <dbReference type="Rhea" id="RHEA-COMP:14125"/>
        <dbReference type="ChEBI" id="CHEBI:43474"/>
        <dbReference type="ChEBI" id="CHEBI:59918"/>
        <dbReference type="ChEBI" id="CHEBI:64479"/>
        <dbReference type="ChEBI" id="CHEBI:138651"/>
        <dbReference type="EC" id="2.3.1.274"/>
    </reaction>
</comment>
<comment type="function">
    <text evidence="10">Catalyzes the reversible formation of acyl-phosphate (acyl-PO(4)) from acyl-[acyl-carrier-protein] (acyl-ACP). This enzyme utilizes acyl-ACP as fatty acyl donor, but not acyl-CoA.</text>
</comment>
<evidence type="ECO:0000313" key="12">
    <source>
        <dbReference type="Proteomes" id="UP000503088"/>
    </source>
</evidence>
<proteinExistence type="inferred from homology"/>
<evidence type="ECO:0000256" key="10">
    <source>
        <dbReference type="HAMAP-Rule" id="MF_00019"/>
    </source>
</evidence>
<organism evidence="11 12">
    <name type="scientific">Kroppenstedtia pulmonis</name>
    <dbReference type="NCBI Taxonomy" id="1380685"/>
    <lineage>
        <taxon>Bacteria</taxon>
        <taxon>Bacillati</taxon>
        <taxon>Bacillota</taxon>
        <taxon>Bacilli</taxon>
        <taxon>Bacillales</taxon>
        <taxon>Thermoactinomycetaceae</taxon>
        <taxon>Kroppenstedtia</taxon>
    </lineage>
</organism>
<sequence>MRIVLDAMGGDHAPSAVVEGALRAAGEWPDTEFLLLGVEDVLQEEGPANLRFRRVSESIDPGEEPVKAVRRKRDSSIVVGCRMVREGEADAFISAGNTGALMTAGLLMTGRLPGIDRPALAPVFPTINGDGVLVLDVGANPEAKPQHLEQYALMGHIVAEKVMGIFKPRIGLLNNGTEAGKGTALTKAAYEHLGKLPIHFIGNVEARDALYGICDVLVCDGFSGNILLKTTEGVAKAIFDRLKEEFTRTTVNKLAAAVLKPGLKRFAQSMDYKEHGGAPLLGLRGPVIKAHGSSDARAIFNAVGQAHMFVTHDVINQISDKLGNLERD</sequence>
<dbReference type="NCBIfam" id="TIGR00182">
    <property type="entry name" value="plsX"/>
    <property type="match status" value="1"/>
</dbReference>
<dbReference type="PANTHER" id="PTHR30100:SF1">
    <property type="entry name" value="PHOSPHATE ACYLTRANSFERASE"/>
    <property type="match status" value="1"/>
</dbReference>
<evidence type="ECO:0000256" key="3">
    <source>
        <dbReference type="ARBA" id="ARBA00022516"/>
    </source>
</evidence>
<dbReference type="EMBL" id="CP048104">
    <property type="protein sequence ID" value="QKG84655.1"/>
    <property type="molecule type" value="Genomic_DNA"/>
</dbReference>
<evidence type="ECO:0000256" key="1">
    <source>
        <dbReference type="ARBA" id="ARBA00001232"/>
    </source>
</evidence>
<dbReference type="RefSeq" id="WP_173222556.1">
    <property type="nucleotide sequence ID" value="NZ_CP048104.1"/>
</dbReference>
<comment type="pathway">
    <text evidence="10">Lipid metabolism; phospholipid metabolism.</text>
</comment>
<keyword evidence="4 10" id="KW-0808">Transferase</keyword>
<evidence type="ECO:0000256" key="8">
    <source>
        <dbReference type="ARBA" id="ARBA00024069"/>
    </source>
</evidence>
<dbReference type="InterPro" id="IPR003664">
    <property type="entry name" value="FA_synthesis"/>
</dbReference>
<keyword evidence="2 10" id="KW-0963">Cytoplasm</keyword>
<evidence type="ECO:0000256" key="4">
    <source>
        <dbReference type="ARBA" id="ARBA00022679"/>
    </source>
</evidence>
<keyword evidence="6 10" id="KW-0594">Phospholipid biosynthesis</keyword>
<evidence type="ECO:0000313" key="11">
    <source>
        <dbReference type="EMBL" id="QKG84655.1"/>
    </source>
</evidence>
<keyword evidence="12" id="KW-1185">Reference proteome</keyword>
<dbReference type="Proteomes" id="UP000503088">
    <property type="component" value="Chromosome"/>
</dbReference>
<dbReference type="InterPro" id="IPR012281">
    <property type="entry name" value="Phospholipid_synth_PlsX-like"/>
</dbReference>
<dbReference type="HAMAP" id="MF_00019">
    <property type="entry name" value="PlsX"/>
    <property type="match status" value="1"/>
</dbReference>
<dbReference type="PANTHER" id="PTHR30100">
    <property type="entry name" value="FATTY ACID/PHOSPHOLIPID SYNTHESIS PROTEIN PLSX"/>
    <property type="match status" value="1"/>
</dbReference>
<keyword evidence="7 10" id="KW-1208">Phospholipid metabolism</keyword>
<evidence type="ECO:0000256" key="6">
    <source>
        <dbReference type="ARBA" id="ARBA00023209"/>
    </source>
</evidence>
<evidence type="ECO:0000256" key="5">
    <source>
        <dbReference type="ARBA" id="ARBA00023098"/>
    </source>
</evidence>
<comment type="subcellular location">
    <subcellularLocation>
        <location evidence="10">Cytoplasm</location>
    </subcellularLocation>
    <text evidence="10">Associated with the membrane possibly through PlsY.</text>
</comment>
<protein>
    <recommendedName>
        <fullName evidence="8 10">Phosphate acyltransferase</fullName>
        <ecNumber evidence="8 10">2.3.1.274</ecNumber>
    </recommendedName>
    <alternativeName>
        <fullName evidence="10">Acyl-ACP phosphotransacylase</fullName>
    </alternativeName>
    <alternativeName>
        <fullName evidence="10">Acyl-[acyl-carrier-protein]--phosphate acyltransferase</fullName>
    </alternativeName>
    <alternativeName>
        <fullName evidence="10">Phosphate-acyl-ACP acyltransferase</fullName>
    </alternativeName>
</protein>
<dbReference type="AlphaFoldDB" id="A0A7D4BHK6"/>
<dbReference type="GO" id="GO:0008654">
    <property type="term" value="P:phospholipid biosynthetic process"/>
    <property type="evidence" value="ECO:0007669"/>
    <property type="project" value="UniProtKB-KW"/>
</dbReference>
<comment type="similarity">
    <text evidence="10">Belongs to the PlsX family.</text>
</comment>
<dbReference type="EC" id="2.3.1.274" evidence="8 10"/>
<reference evidence="11 12" key="1">
    <citation type="submission" date="2020-01" db="EMBL/GenBank/DDBJ databases">
        <authorList>
            <person name="Gulvik C.A."/>
            <person name="Batra D.G."/>
        </authorList>
    </citation>
    <scope>NUCLEOTIDE SEQUENCE [LARGE SCALE GENOMIC DNA]</scope>
    <source>
        <strain evidence="11 12">W9323</strain>
    </source>
</reference>
<evidence type="ECO:0000256" key="7">
    <source>
        <dbReference type="ARBA" id="ARBA00023264"/>
    </source>
</evidence>
<name>A0A7D4BHK6_9BACL</name>
<dbReference type="GO" id="GO:0043811">
    <property type="term" value="F:phosphate:acyl-[acyl carrier protein] acyltransferase activity"/>
    <property type="evidence" value="ECO:0007669"/>
    <property type="project" value="UniProtKB-UniRule"/>
</dbReference>
<dbReference type="Gene3D" id="3.40.718.10">
    <property type="entry name" value="Isopropylmalate Dehydrogenase"/>
    <property type="match status" value="1"/>
</dbReference>